<dbReference type="InterPro" id="IPR022805">
    <property type="entry name" value="PEP_COase_bac/pln-type"/>
</dbReference>
<evidence type="ECO:0000313" key="13">
    <source>
        <dbReference type="EMBL" id="PWK05026.1"/>
    </source>
</evidence>
<keyword evidence="7 10" id="KW-0456">Lyase</keyword>
<dbReference type="InterPro" id="IPR018129">
    <property type="entry name" value="PEP_COase_Lys_AS"/>
</dbReference>
<evidence type="ECO:0000256" key="5">
    <source>
        <dbReference type="ARBA" id="ARBA00022419"/>
    </source>
</evidence>
<dbReference type="Gene3D" id="1.20.1440.90">
    <property type="entry name" value="Phosphoenolpyruvate/pyruvate domain"/>
    <property type="match status" value="1"/>
</dbReference>
<evidence type="ECO:0000256" key="2">
    <source>
        <dbReference type="ARBA" id="ARBA00003670"/>
    </source>
</evidence>
<dbReference type="EMBL" id="QGGM01000027">
    <property type="protein sequence ID" value="PWK05026.1"/>
    <property type="molecule type" value="Genomic_DNA"/>
</dbReference>
<evidence type="ECO:0000256" key="12">
    <source>
        <dbReference type="PROSITE-ProRule" id="PRU10112"/>
    </source>
</evidence>
<dbReference type="PROSITE" id="PS00393">
    <property type="entry name" value="PEPCASE_2"/>
    <property type="match status" value="1"/>
</dbReference>
<evidence type="ECO:0000256" key="11">
    <source>
        <dbReference type="PROSITE-ProRule" id="PRU10111"/>
    </source>
</evidence>
<dbReference type="EC" id="4.1.1.31" evidence="4 10"/>
<keyword evidence="13" id="KW-0670">Pyruvate</keyword>
<dbReference type="Proteomes" id="UP000245655">
    <property type="component" value="Unassembled WGS sequence"/>
</dbReference>
<evidence type="ECO:0000256" key="8">
    <source>
        <dbReference type="ARBA" id="ARBA00023300"/>
    </source>
</evidence>
<dbReference type="AlphaFoldDB" id="A0A2V1ZL40"/>
<gene>
    <name evidence="10" type="primary">ppc</name>
    <name evidence="13" type="ORF">C8D84_1274</name>
</gene>
<dbReference type="PRINTS" id="PR00150">
    <property type="entry name" value="PEPCARBXLASE"/>
</dbReference>
<dbReference type="SUPFAM" id="SSF51621">
    <property type="entry name" value="Phosphoenolpyruvate/pyruvate domain"/>
    <property type="match status" value="1"/>
</dbReference>
<comment type="cofactor">
    <cofactor evidence="1 10">
        <name>Mg(2+)</name>
        <dbReference type="ChEBI" id="CHEBI:18420"/>
    </cofactor>
</comment>
<dbReference type="NCBIfam" id="NF000584">
    <property type="entry name" value="PRK00009.1"/>
    <property type="match status" value="1"/>
</dbReference>
<dbReference type="Pfam" id="PF00311">
    <property type="entry name" value="PEPcase"/>
    <property type="match status" value="1"/>
</dbReference>
<dbReference type="HAMAP" id="MF_00595">
    <property type="entry name" value="PEPcase_type1"/>
    <property type="match status" value="1"/>
</dbReference>
<accession>A0A2V1ZL40</accession>
<comment type="subunit">
    <text evidence="10">Homotetramer.</text>
</comment>
<dbReference type="GeneID" id="60256457"/>
<evidence type="ECO:0000256" key="7">
    <source>
        <dbReference type="ARBA" id="ARBA00023239"/>
    </source>
</evidence>
<dbReference type="PANTHER" id="PTHR30523:SF6">
    <property type="entry name" value="PHOSPHOENOLPYRUVATE CARBOXYLASE"/>
    <property type="match status" value="1"/>
</dbReference>
<evidence type="ECO:0000256" key="9">
    <source>
        <dbReference type="ARBA" id="ARBA00048995"/>
    </source>
</evidence>
<protein>
    <recommendedName>
        <fullName evidence="5 10">Phosphoenolpyruvate carboxylase</fullName>
        <shortName evidence="10">PEPC</shortName>
        <shortName evidence="10">PEPCase</shortName>
        <ecNumber evidence="4 10">4.1.1.31</ecNumber>
    </recommendedName>
</protein>
<evidence type="ECO:0000256" key="1">
    <source>
        <dbReference type="ARBA" id="ARBA00001946"/>
    </source>
</evidence>
<evidence type="ECO:0000256" key="6">
    <source>
        <dbReference type="ARBA" id="ARBA00022842"/>
    </source>
</evidence>
<comment type="similarity">
    <text evidence="3 10">Belongs to the PEPCase type 1 family.</text>
</comment>
<dbReference type="PANTHER" id="PTHR30523">
    <property type="entry name" value="PHOSPHOENOLPYRUVATE CARBOXYLASE"/>
    <property type="match status" value="1"/>
</dbReference>
<dbReference type="InterPro" id="IPR033129">
    <property type="entry name" value="PEPCASE_His_AS"/>
</dbReference>
<proteinExistence type="inferred from homology"/>
<organism evidence="13 14">
    <name type="scientific">Psychrobacter immobilis</name>
    <dbReference type="NCBI Taxonomy" id="498"/>
    <lineage>
        <taxon>Bacteria</taxon>
        <taxon>Pseudomonadati</taxon>
        <taxon>Pseudomonadota</taxon>
        <taxon>Gammaproteobacteria</taxon>
        <taxon>Moraxellales</taxon>
        <taxon>Moraxellaceae</taxon>
        <taxon>Psychrobacter</taxon>
    </lineage>
</organism>
<dbReference type="RefSeq" id="WP_109592787.1">
    <property type="nucleotide sequence ID" value="NZ_CAJGZY010000031.1"/>
</dbReference>
<keyword evidence="6 10" id="KW-0460">Magnesium</keyword>
<dbReference type="GO" id="GO:0008964">
    <property type="term" value="F:phosphoenolpyruvate carboxylase activity"/>
    <property type="evidence" value="ECO:0007669"/>
    <property type="project" value="UniProtKB-UniRule"/>
</dbReference>
<evidence type="ECO:0000256" key="10">
    <source>
        <dbReference type="HAMAP-Rule" id="MF_00595"/>
    </source>
</evidence>
<keyword evidence="14" id="KW-1185">Reference proteome</keyword>
<dbReference type="GO" id="GO:0015977">
    <property type="term" value="P:carbon fixation"/>
    <property type="evidence" value="ECO:0007669"/>
    <property type="project" value="UniProtKB-UniRule"/>
</dbReference>
<dbReference type="InterPro" id="IPR015813">
    <property type="entry name" value="Pyrv/PenolPyrv_kinase-like_dom"/>
</dbReference>
<name>A0A2V1ZL40_PSYIM</name>
<dbReference type="InterPro" id="IPR021135">
    <property type="entry name" value="PEP_COase"/>
</dbReference>
<keyword evidence="8 10" id="KW-0120">Carbon dioxide fixation</keyword>
<evidence type="ECO:0000256" key="4">
    <source>
        <dbReference type="ARBA" id="ARBA00012305"/>
    </source>
</evidence>
<dbReference type="GO" id="GO:0006099">
    <property type="term" value="P:tricarboxylic acid cycle"/>
    <property type="evidence" value="ECO:0007669"/>
    <property type="project" value="InterPro"/>
</dbReference>
<evidence type="ECO:0000313" key="14">
    <source>
        <dbReference type="Proteomes" id="UP000245655"/>
    </source>
</evidence>
<dbReference type="GO" id="GO:0006107">
    <property type="term" value="P:oxaloacetate metabolic process"/>
    <property type="evidence" value="ECO:0007669"/>
    <property type="project" value="UniProtKB-UniRule"/>
</dbReference>
<dbReference type="GO" id="GO:0000287">
    <property type="term" value="F:magnesium ion binding"/>
    <property type="evidence" value="ECO:0007669"/>
    <property type="project" value="UniProtKB-UniRule"/>
</dbReference>
<comment type="caution">
    <text evidence="13">The sequence shown here is derived from an EMBL/GenBank/DDBJ whole genome shotgun (WGS) entry which is preliminary data.</text>
</comment>
<dbReference type="PROSITE" id="PS00781">
    <property type="entry name" value="PEPCASE_1"/>
    <property type="match status" value="1"/>
</dbReference>
<comment type="function">
    <text evidence="2 10">Forms oxaloacetate, a four-carbon dicarboxylic acid source for the tricarboxylic acid cycle.</text>
</comment>
<reference evidence="13 14" key="1">
    <citation type="submission" date="2018-05" db="EMBL/GenBank/DDBJ databases">
        <title>Genomic Encyclopedia of Type Strains, Phase IV (KMG-IV): sequencing the most valuable type-strain genomes for metagenomic binning, comparative biology and taxonomic classification.</title>
        <authorList>
            <person name="Goeker M."/>
        </authorList>
    </citation>
    <scope>NUCLEOTIDE SEQUENCE [LARGE SCALE GENOMIC DNA]</scope>
    <source>
        <strain evidence="13 14">DSM 7229</strain>
    </source>
</reference>
<comment type="catalytic activity">
    <reaction evidence="9 10">
        <text>oxaloacetate + phosphate = phosphoenolpyruvate + hydrogencarbonate</text>
        <dbReference type="Rhea" id="RHEA:28370"/>
        <dbReference type="ChEBI" id="CHEBI:16452"/>
        <dbReference type="ChEBI" id="CHEBI:17544"/>
        <dbReference type="ChEBI" id="CHEBI:43474"/>
        <dbReference type="ChEBI" id="CHEBI:58702"/>
        <dbReference type="EC" id="4.1.1.31"/>
    </reaction>
</comment>
<feature type="active site" evidence="10 12">
    <location>
        <position position="584"/>
    </location>
</feature>
<dbReference type="GO" id="GO:0005829">
    <property type="term" value="C:cytosol"/>
    <property type="evidence" value="ECO:0007669"/>
    <property type="project" value="TreeGrafter"/>
</dbReference>
<feature type="active site" evidence="10 11">
    <location>
        <position position="143"/>
    </location>
</feature>
<sequence length="929" mass="105264">MLLKNDVLRARVRLLGAFLGEAISRQSGEDTLRTIETLRKGFIQERREHNPAHKQQLIDLIASLDNRTLKNVIRAFSIYFFLANLTEENYLREQRRTMRAQSNQSWEGSFRRTLLECRERQIEPAQIKELIDHLKFIPVFTAHPTEARRRTTMNILQTLYEHTDAMSDYPEGSLAFMQAEQKTAETIDLLWSSDEVRSRKPLVYDEINNGLHYFDASLFTAIPKVYRNIKDAIVDIYPELIDYPLPAFVSFGSWIGGDRDGNPFVTHETTEMAVLMHANTVLRHYQVLVRKLRRELIHSDTIVDIAPEIYTRIKDYSTLDQKVFCYNPDDYNNEPYRRLLSIILAKIKATNQHIQSQGTDEEAAKEAYSTPTALLDDLRLIRKSVNTHDKAHGEGLLLDTIRLVKTCGFHLASLDIRQDSGYHGEVIADIFASASNLPDYRTLSETERQEWLTRLLEKPGAPLIYTDNLSAQTHEQLALMNSVAKLRKLVGDDTFGSYVISMTNNASQLLEVLLLMRFAGLSGIDKNGHLFSALPVAPLFETIEDLKNIDKIMPMVLDNPLYRELLEHSGNIQEIMLGYSDSSKDGGIITSAWQLYSAQQTITDIANQYGITTRLFHGRGGSVSRGGGSTHQAIAAQPAGTLHGQIKFTEQGEVLYAKYANPDTAVFELTMGITGALKASSSRFVEQPKQLDSYEALFADLADAGEQQYRELTDNTEGFYQFYSEATPVQEISLLNIGSRPAHRKKGLPSKSTIRAIPWVFGWSLARFTLPAWYGVGSALDSVKKDEALMKEMNKNWPFFNVFISNIEMAFTKSEMNIARAYSQLCKDESLREQVMQAVIDEHELTHAGLNSLLEQASLLSNQQELAHSLEWRNAYLDPINYIQIELLKRMRQSDNTDNDNLENDDRPAVEDALIRSINALAAGLRNTG</sequence>
<evidence type="ECO:0000256" key="3">
    <source>
        <dbReference type="ARBA" id="ARBA00008346"/>
    </source>
</evidence>